<dbReference type="CDD" id="cd00082">
    <property type="entry name" value="HisKA"/>
    <property type="match status" value="1"/>
</dbReference>
<dbReference type="Pfam" id="PF00512">
    <property type="entry name" value="HisKA"/>
    <property type="match status" value="1"/>
</dbReference>
<reference evidence="21 22" key="1">
    <citation type="submission" date="2020-08" db="EMBL/GenBank/DDBJ databases">
        <title>Genomic Encyclopedia of Type Strains, Phase III (KMG-III): the genomes of soil and plant-associated and newly described type strains.</title>
        <authorList>
            <person name="Whitman W."/>
        </authorList>
    </citation>
    <scope>NUCLEOTIDE SEQUENCE [LARGE SCALE GENOMIC DNA]</scope>
    <source>
        <strain evidence="21 22">CECT 8075</strain>
    </source>
</reference>
<dbReference type="EMBL" id="JACHXU010000009">
    <property type="protein sequence ID" value="MBB3207060.1"/>
    <property type="molecule type" value="Genomic_DNA"/>
</dbReference>
<evidence type="ECO:0000256" key="9">
    <source>
        <dbReference type="ARBA" id="ARBA00022737"/>
    </source>
</evidence>
<evidence type="ECO:0000256" key="13">
    <source>
        <dbReference type="ARBA" id="ARBA00022989"/>
    </source>
</evidence>
<feature type="domain" description="Histidine kinase" evidence="17">
    <location>
        <begin position="412"/>
        <end position="637"/>
    </location>
</feature>
<dbReference type="InterPro" id="IPR003594">
    <property type="entry name" value="HATPase_dom"/>
</dbReference>
<keyword evidence="7" id="KW-0808">Transferase</keyword>
<keyword evidence="14" id="KW-0902">Two-component regulatory system</keyword>
<dbReference type="Gene3D" id="2.10.70.100">
    <property type="match status" value="1"/>
</dbReference>
<feature type="domain" description="Response regulatory" evidence="18">
    <location>
        <begin position="1"/>
        <end position="111"/>
    </location>
</feature>
<dbReference type="InterPro" id="IPR001610">
    <property type="entry name" value="PAC"/>
</dbReference>
<evidence type="ECO:0000256" key="3">
    <source>
        <dbReference type="ARBA" id="ARBA00012438"/>
    </source>
</evidence>
<evidence type="ECO:0000313" key="21">
    <source>
        <dbReference type="EMBL" id="MBB3207060.1"/>
    </source>
</evidence>
<dbReference type="SMART" id="SM00387">
    <property type="entry name" value="HATPase_c"/>
    <property type="match status" value="1"/>
</dbReference>
<dbReference type="SUPFAM" id="SSF55785">
    <property type="entry name" value="PYP-like sensor domain (PAS domain)"/>
    <property type="match status" value="2"/>
</dbReference>
<dbReference type="PRINTS" id="PR00344">
    <property type="entry name" value="BCTRLSENSOR"/>
</dbReference>
<organism evidence="21 22">
    <name type="scientific">Aporhodopirellula rubra</name>
    <dbReference type="NCBI Taxonomy" id="980271"/>
    <lineage>
        <taxon>Bacteria</taxon>
        <taxon>Pseudomonadati</taxon>
        <taxon>Planctomycetota</taxon>
        <taxon>Planctomycetia</taxon>
        <taxon>Pirellulales</taxon>
        <taxon>Pirellulaceae</taxon>
        <taxon>Aporhodopirellula</taxon>
    </lineage>
</organism>
<comment type="caution">
    <text evidence="21">The sequence shown here is derived from an EMBL/GenBank/DDBJ whole genome shotgun (WGS) entry which is preliminary data.</text>
</comment>
<dbReference type="Gene3D" id="3.30.565.10">
    <property type="entry name" value="Histidine kinase-like ATPase, C-terminal domain"/>
    <property type="match status" value="1"/>
</dbReference>
<gene>
    <name evidence="21" type="ORF">FHS27_002879</name>
</gene>
<dbReference type="GO" id="GO:0005886">
    <property type="term" value="C:plasma membrane"/>
    <property type="evidence" value="ECO:0007669"/>
    <property type="project" value="UniProtKB-SubCell"/>
</dbReference>
<keyword evidence="22" id="KW-1185">Reference proteome</keyword>
<evidence type="ECO:0000259" key="20">
    <source>
        <dbReference type="PROSITE" id="PS50113"/>
    </source>
</evidence>
<keyword evidence="4" id="KW-1003">Cell membrane</keyword>
<dbReference type="InterPro" id="IPR005467">
    <property type="entry name" value="His_kinase_dom"/>
</dbReference>
<evidence type="ECO:0000256" key="12">
    <source>
        <dbReference type="ARBA" id="ARBA00022840"/>
    </source>
</evidence>
<dbReference type="Proteomes" id="UP000536179">
    <property type="component" value="Unassembled WGS sequence"/>
</dbReference>
<evidence type="ECO:0000256" key="10">
    <source>
        <dbReference type="ARBA" id="ARBA00022741"/>
    </source>
</evidence>
<dbReference type="Pfam" id="PF13426">
    <property type="entry name" value="PAS_9"/>
    <property type="match status" value="1"/>
</dbReference>
<evidence type="ECO:0000256" key="4">
    <source>
        <dbReference type="ARBA" id="ARBA00022475"/>
    </source>
</evidence>
<dbReference type="InterPro" id="IPR035965">
    <property type="entry name" value="PAS-like_dom_sf"/>
</dbReference>
<keyword evidence="15" id="KW-0472">Membrane</keyword>
<keyword evidence="6 16" id="KW-0597">Phosphoprotein</keyword>
<dbReference type="Pfam" id="PF02518">
    <property type="entry name" value="HATPase_c"/>
    <property type="match status" value="1"/>
</dbReference>
<evidence type="ECO:0000256" key="15">
    <source>
        <dbReference type="ARBA" id="ARBA00023136"/>
    </source>
</evidence>
<evidence type="ECO:0000256" key="7">
    <source>
        <dbReference type="ARBA" id="ARBA00022679"/>
    </source>
</evidence>
<dbReference type="SUPFAM" id="SSF55874">
    <property type="entry name" value="ATPase domain of HSP90 chaperone/DNA topoisomerase II/histidine kinase"/>
    <property type="match status" value="1"/>
</dbReference>
<comment type="subcellular location">
    <subcellularLocation>
        <location evidence="2">Cell inner membrane</location>
        <topology evidence="2">Multi-pass membrane protein</topology>
    </subcellularLocation>
</comment>
<dbReference type="InterPro" id="IPR036097">
    <property type="entry name" value="HisK_dim/P_sf"/>
</dbReference>
<evidence type="ECO:0000313" key="22">
    <source>
        <dbReference type="Proteomes" id="UP000536179"/>
    </source>
</evidence>
<evidence type="ECO:0000256" key="11">
    <source>
        <dbReference type="ARBA" id="ARBA00022777"/>
    </source>
</evidence>
<dbReference type="Gene3D" id="3.30.450.20">
    <property type="entry name" value="PAS domain"/>
    <property type="match status" value="2"/>
</dbReference>
<dbReference type="CDD" id="cd00130">
    <property type="entry name" value="PAS"/>
    <property type="match status" value="2"/>
</dbReference>
<protein>
    <recommendedName>
        <fullName evidence="3">histidine kinase</fullName>
        <ecNumber evidence="3">2.7.13.3</ecNumber>
    </recommendedName>
</protein>
<evidence type="ECO:0000256" key="16">
    <source>
        <dbReference type="PROSITE-ProRule" id="PRU00169"/>
    </source>
</evidence>
<dbReference type="RefSeq" id="WP_184305461.1">
    <property type="nucleotide sequence ID" value="NZ_JACHXU010000009.1"/>
</dbReference>
<evidence type="ECO:0000259" key="18">
    <source>
        <dbReference type="PROSITE" id="PS50110"/>
    </source>
</evidence>
<dbReference type="InterPro" id="IPR011006">
    <property type="entry name" value="CheY-like_superfamily"/>
</dbReference>
<evidence type="ECO:0000256" key="1">
    <source>
        <dbReference type="ARBA" id="ARBA00000085"/>
    </source>
</evidence>
<dbReference type="SUPFAM" id="SSF47384">
    <property type="entry name" value="Homodimeric domain of signal transducing histidine kinase"/>
    <property type="match status" value="1"/>
</dbReference>
<proteinExistence type="predicted"/>
<dbReference type="PROSITE" id="PS50113">
    <property type="entry name" value="PAC"/>
    <property type="match status" value="2"/>
</dbReference>
<accession>A0A7W5DYX1</accession>
<sequence>MDDEEDLRDTVAVILEAEDFDVVVCGTASEALERLDWGDVDVAVVDLRLPDLDEMTLLERLSDFSDVIPLIIHTGFSSYESAKEAINWGAFAYVEKAGDPEELVRHVRRAIHRHLVQRAHDLEEAVAQRTQELKTSNDSLRRIQADLARAQHIAKLGSFSWEVSSGVVTWSDETYRIFGVDPDETVPSFEVAKSLIYPEDFELWSNALSQAVESGDWFDCEHRALRPDGVVVWIRNEAEIFRDENGNAVGLFGTAQDITERKVAEEKLQSSAKRFRALFEQAGDYCMILDPNTEDGIPIIIDASQSAYTMHGYTREEFVGRPVADIDDAEGRRLVKQRTRQIMTGKPFYVENTHVRKDGSFFPVGVHANRIDVEGEPPLIFTTEYDMSERKVLEQKLRHTQKMEAIGQLAAGVAHEFNNLLCGILCNVDVLLNEKPGTLPPEIQLALEDVRSCGRRGANLTKQLLTFSRQKAPDVSPIDINTVIRGLDRIIQQMVTDRITLDFQLDPELPSGKADRGKVEQAIINLARNAGDAMPDGGTLSVHTTCEQLDESRVSSFEQASSGCFVKMSIADTGCGMTSEIQKRIFEPFFTTKPIGQGTGLGLSTVFADVTHMGGGVEVESEVNEGTVFHIYLPTTGSVTNDS</sequence>
<comment type="catalytic activity">
    <reaction evidence="1">
        <text>ATP + protein L-histidine = ADP + protein N-phospho-L-histidine.</text>
        <dbReference type="EC" id="2.7.13.3"/>
    </reaction>
</comment>
<dbReference type="PROSITE" id="PS50109">
    <property type="entry name" value="HIS_KIN"/>
    <property type="match status" value="1"/>
</dbReference>
<dbReference type="Pfam" id="PF00072">
    <property type="entry name" value="Response_reg"/>
    <property type="match status" value="1"/>
</dbReference>
<dbReference type="InterPro" id="IPR036890">
    <property type="entry name" value="HATPase_C_sf"/>
</dbReference>
<dbReference type="SUPFAM" id="SSF52172">
    <property type="entry name" value="CheY-like"/>
    <property type="match status" value="1"/>
</dbReference>
<dbReference type="PROSITE" id="PS50110">
    <property type="entry name" value="RESPONSE_REGULATORY"/>
    <property type="match status" value="1"/>
</dbReference>
<dbReference type="PANTHER" id="PTHR43065">
    <property type="entry name" value="SENSOR HISTIDINE KINASE"/>
    <property type="match status" value="1"/>
</dbReference>
<dbReference type="SMART" id="SM00448">
    <property type="entry name" value="REC"/>
    <property type="match status" value="1"/>
</dbReference>
<keyword evidence="8" id="KW-0812">Transmembrane</keyword>
<dbReference type="InterPro" id="IPR001789">
    <property type="entry name" value="Sig_transdc_resp-reg_receiver"/>
</dbReference>
<evidence type="ECO:0000259" key="19">
    <source>
        <dbReference type="PROSITE" id="PS50112"/>
    </source>
</evidence>
<feature type="domain" description="PAS" evidence="19">
    <location>
        <begin position="159"/>
        <end position="215"/>
    </location>
</feature>
<name>A0A7W5DYX1_9BACT</name>
<evidence type="ECO:0000256" key="8">
    <source>
        <dbReference type="ARBA" id="ARBA00022692"/>
    </source>
</evidence>
<dbReference type="InterPro" id="IPR003661">
    <property type="entry name" value="HisK_dim/P_dom"/>
</dbReference>
<evidence type="ECO:0000256" key="5">
    <source>
        <dbReference type="ARBA" id="ARBA00022519"/>
    </source>
</evidence>
<keyword evidence="5" id="KW-0997">Cell inner membrane</keyword>
<feature type="modified residue" description="4-aspartylphosphate" evidence="16">
    <location>
        <position position="46"/>
    </location>
</feature>
<dbReference type="Gene3D" id="1.10.287.130">
    <property type="match status" value="1"/>
</dbReference>
<dbReference type="AlphaFoldDB" id="A0A7W5DYX1"/>
<feature type="domain" description="PAS" evidence="19">
    <location>
        <begin position="271"/>
        <end position="346"/>
    </location>
</feature>
<dbReference type="InterPro" id="IPR013655">
    <property type="entry name" value="PAS_fold_3"/>
</dbReference>
<keyword evidence="10" id="KW-0547">Nucleotide-binding</keyword>
<dbReference type="Gene3D" id="3.40.50.2300">
    <property type="match status" value="1"/>
</dbReference>
<dbReference type="Pfam" id="PF08447">
    <property type="entry name" value="PAS_3"/>
    <property type="match status" value="1"/>
</dbReference>
<dbReference type="SMART" id="SM00086">
    <property type="entry name" value="PAC"/>
    <property type="match status" value="2"/>
</dbReference>
<keyword evidence="9" id="KW-0677">Repeat</keyword>
<dbReference type="GO" id="GO:0000155">
    <property type="term" value="F:phosphorelay sensor kinase activity"/>
    <property type="evidence" value="ECO:0007669"/>
    <property type="project" value="InterPro"/>
</dbReference>
<dbReference type="FunFam" id="2.10.70.100:FF:000001">
    <property type="entry name" value="Sensory transduction histidine kinase"/>
    <property type="match status" value="1"/>
</dbReference>
<dbReference type="InterPro" id="IPR004358">
    <property type="entry name" value="Sig_transdc_His_kin-like_C"/>
</dbReference>
<feature type="domain" description="PAC" evidence="20">
    <location>
        <begin position="348"/>
        <end position="399"/>
    </location>
</feature>
<dbReference type="PANTHER" id="PTHR43065:SF46">
    <property type="entry name" value="C4-DICARBOXYLATE TRANSPORT SENSOR PROTEIN DCTB"/>
    <property type="match status" value="1"/>
</dbReference>
<dbReference type="GO" id="GO:0005524">
    <property type="term" value="F:ATP binding"/>
    <property type="evidence" value="ECO:0007669"/>
    <property type="project" value="UniProtKB-KW"/>
</dbReference>
<dbReference type="InterPro" id="IPR000014">
    <property type="entry name" value="PAS"/>
</dbReference>
<feature type="domain" description="PAC" evidence="20">
    <location>
        <begin position="218"/>
        <end position="270"/>
    </location>
</feature>
<evidence type="ECO:0000256" key="14">
    <source>
        <dbReference type="ARBA" id="ARBA00023012"/>
    </source>
</evidence>
<keyword evidence="13" id="KW-1133">Transmembrane helix</keyword>
<dbReference type="PROSITE" id="PS50112">
    <property type="entry name" value="PAS"/>
    <property type="match status" value="2"/>
</dbReference>
<evidence type="ECO:0000256" key="2">
    <source>
        <dbReference type="ARBA" id="ARBA00004429"/>
    </source>
</evidence>
<evidence type="ECO:0000259" key="17">
    <source>
        <dbReference type="PROSITE" id="PS50109"/>
    </source>
</evidence>
<dbReference type="EC" id="2.7.13.3" evidence="3"/>
<keyword evidence="11" id="KW-0418">Kinase</keyword>
<dbReference type="NCBIfam" id="TIGR00229">
    <property type="entry name" value="sensory_box"/>
    <property type="match status" value="2"/>
</dbReference>
<evidence type="ECO:0000256" key="6">
    <source>
        <dbReference type="ARBA" id="ARBA00022553"/>
    </source>
</evidence>
<dbReference type="SMART" id="SM00388">
    <property type="entry name" value="HisKA"/>
    <property type="match status" value="1"/>
</dbReference>
<dbReference type="InterPro" id="IPR000700">
    <property type="entry name" value="PAS-assoc_C"/>
</dbReference>
<keyword evidence="12" id="KW-0067">ATP-binding</keyword>